<comment type="caution">
    <text evidence="1">The sequence shown here is derived from an EMBL/GenBank/DDBJ whole genome shotgun (WGS) entry which is preliminary data.</text>
</comment>
<feature type="non-terminal residue" evidence="1">
    <location>
        <position position="1"/>
    </location>
</feature>
<dbReference type="EMBL" id="BARV01042967">
    <property type="protein sequence ID" value="GAI52574.1"/>
    <property type="molecule type" value="Genomic_DNA"/>
</dbReference>
<gene>
    <name evidence="1" type="ORF">S06H3_64361</name>
</gene>
<protein>
    <submittedName>
        <fullName evidence="1">Uncharacterized protein</fullName>
    </submittedName>
</protein>
<reference evidence="1" key="1">
    <citation type="journal article" date="2014" name="Front. Microbiol.">
        <title>High frequency of phylogenetically diverse reductive dehalogenase-homologous genes in deep subseafloor sedimentary metagenomes.</title>
        <authorList>
            <person name="Kawai M."/>
            <person name="Futagami T."/>
            <person name="Toyoda A."/>
            <person name="Takaki Y."/>
            <person name="Nishi S."/>
            <person name="Hori S."/>
            <person name="Arai W."/>
            <person name="Tsubouchi T."/>
            <person name="Morono Y."/>
            <person name="Uchiyama I."/>
            <person name="Ito T."/>
            <person name="Fujiyama A."/>
            <person name="Inagaki F."/>
            <person name="Takami H."/>
        </authorList>
    </citation>
    <scope>NUCLEOTIDE SEQUENCE</scope>
    <source>
        <strain evidence="1">Expedition CK06-06</strain>
    </source>
</reference>
<evidence type="ECO:0000313" key="1">
    <source>
        <dbReference type="EMBL" id="GAI52574.1"/>
    </source>
</evidence>
<dbReference type="AlphaFoldDB" id="X1RAG2"/>
<accession>X1RAG2</accession>
<name>X1RAG2_9ZZZZ</name>
<proteinExistence type="predicted"/>
<sequence length="51" mass="5869">SEKGKYEEYYKSFKGKGKNGIGKKIDPIGVYNLMDTLTPLYAYLLMDDFPK</sequence>
<organism evidence="1">
    <name type="scientific">marine sediment metagenome</name>
    <dbReference type="NCBI Taxonomy" id="412755"/>
    <lineage>
        <taxon>unclassified sequences</taxon>
        <taxon>metagenomes</taxon>
        <taxon>ecological metagenomes</taxon>
    </lineage>
</organism>